<sequence>MELGLEFPCKGYVCSKPGAFLSLRNSPGTFCFAAVSSSSALINTSSNREGLGTTSLRGRQLARWHSQSSCSRLLVRENLNVPQKFLDYNRCAAGRNVGLSADAKMEAEDEDEAETEITEPTTYVSENVSEFRLSGDETELQEIGTSLFSIQTAEKVMVKIGDVGKQFVMNNVAGVVGILKMGQKQPEPEVLELHTASIEKEDGVTAVYQWSATELTMQHDQLARIAIDINYLVFAFTFFGWVRILEAILAVFSTSPPVFRRMFQSFSALDYLTIAWLAHNLRKPIIDILQVDPTDLQRVAMLKTKVWEELHAFFERQWKVMATVAVARFLGVIASYIPPSQWMTKPMKIVWDTLMALPAIF</sequence>
<evidence type="ECO:0000313" key="2">
    <source>
        <dbReference type="Proteomes" id="UP000822688"/>
    </source>
</evidence>
<gene>
    <name evidence="1" type="ORF">KC19_1G237300</name>
</gene>
<organism evidence="1 2">
    <name type="scientific">Ceratodon purpureus</name>
    <name type="common">Fire moss</name>
    <name type="synonym">Dicranum purpureum</name>
    <dbReference type="NCBI Taxonomy" id="3225"/>
    <lineage>
        <taxon>Eukaryota</taxon>
        <taxon>Viridiplantae</taxon>
        <taxon>Streptophyta</taxon>
        <taxon>Embryophyta</taxon>
        <taxon>Bryophyta</taxon>
        <taxon>Bryophytina</taxon>
        <taxon>Bryopsida</taxon>
        <taxon>Dicranidae</taxon>
        <taxon>Pseudoditrichales</taxon>
        <taxon>Ditrichaceae</taxon>
        <taxon>Ceratodon</taxon>
    </lineage>
</organism>
<proteinExistence type="predicted"/>
<evidence type="ECO:0000313" key="1">
    <source>
        <dbReference type="EMBL" id="KAG0592256.1"/>
    </source>
</evidence>
<protein>
    <submittedName>
        <fullName evidence="1">Uncharacterized protein</fullName>
    </submittedName>
</protein>
<dbReference type="Proteomes" id="UP000822688">
    <property type="component" value="Chromosome 1"/>
</dbReference>
<dbReference type="EMBL" id="CM026421">
    <property type="protein sequence ID" value="KAG0592256.1"/>
    <property type="molecule type" value="Genomic_DNA"/>
</dbReference>
<comment type="caution">
    <text evidence="1">The sequence shown here is derived from an EMBL/GenBank/DDBJ whole genome shotgun (WGS) entry which is preliminary data.</text>
</comment>
<accession>A0A8T0JAG5</accession>
<name>A0A8T0JAG5_CERPU</name>
<dbReference type="AlphaFoldDB" id="A0A8T0JAG5"/>
<keyword evidence="2" id="KW-1185">Reference proteome</keyword>
<reference evidence="1" key="1">
    <citation type="submission" date="2020-06" db="EMBL/GenBank/DDBJ databases">
        <title>WGS assembly of Ceratodon purpureus strain R40.</title>
        <authorList>
            <person name="Carey S.B."/>
            <person name="Jenkins J."/>
            <person name="Shu S."/>
            <person name="Lovell J.T."/>
            <person name="Sreedasyam A."/>
            <person name="Maumus F."/>
            <person name="Tiley G.P."/>
            <person name="Fernandez-Pozo N."/>
            <person name="Barry K."/>
            <person name="Chen C."/>
            <person name="Wang M."/>
            <person name="Lipzen A."/>
            <person name="Daum C."/>
            <person name="Saski C.A."/>
            <person name="Payton A.C."/>
            <person name="Mcbreen J.C."/>
            <person name="Conrad R.E."/>
            <person name="Kollar L.M."/>
            <person name="Olsson S."/>
            <person name="Huttunen S."/>
            <person name="Landis J.B."/>
            <person name="Wickett N.J."/>
            <person name="Johnson M.G."/>
            <person name="Rensing S.A."/>
            <person name="Grimwood J."/>
            <person name="Schmutz J."/>
            <person name="Mcdaniel S.F."/>
        </authorList>
    </citation>
    <scope>NUCLEOTIDE SEQUENCE</scope>
    <source>
        <strain evidence="1">R40</strain>
    </source>
</reference>